<reference evidence="4" key="2">
    <citation type="journal article" date="2021" name="Microbiome">
        <title>Successional dynamics and alternative stable states in a saline activated sludge microbial community over 9 years.</title>
        <authorList>
            <person name="Wang Y."/>
            <person name="Ye J."/>
            <person name="Ju F."/>
            <person name="Liu L."/>
            <person name="Boyd J.A."/>
            <person name="Deng Y."/>
            <person name="Parks D.H."/>
            <person name="Jiang X."/>
            <person name="Yin X."/>
            <person name="Woodcroft B.J."/>
            <person name="Tyson G.W."/>
            <person name="Hugenholtz P."/>
            <person name="Polz M.F."/>
            <person name="Zhang T."/>
        </authorList>
    </citation>
    <scope>NUCLEOTIDE SEQUENCE</scope>
    <source>
        <strain evidence="4">HKST-UBA01</strain>
    </source>
</reference>
<feature type="non-terminal residue" evidence="4">
    <location>
        <position position="1"/>
    </location>
</feature>
<evidence type="ECO:0000256" key="3">
    <source>
        <dbReference type="ARBA" id="ARBA00022840"/>
    </source>
</evidence>
<sequence length="131" mass="14447">LVQRLVRGGHEMIFGVSSDPRMGPILMFGLGGKYVEVFGDVRFAIPPISPAEAVDLVRGIRGHRLLEGVRGDEPVDEDALVETLLRIAQLVERHPRIVEMDINPWLAFPGAGHSCAVDVRIRVAHDPERVP</sequence>
<proteinExistence type="predicted"/>
<evidence type="ECO:0000313" key="4">
    <source>
        <dbReference type="EMBL" id="MCA9728018.1"/>
    </source>
</evidence>
<comment type="caution">
    <text evidence="4">The sequence shown here is derived from an EMBL/GenBank/DDBJ whole genome shotgun (WGS) entry which is preliminary data.</text>
</comment>
<evidence type="ECO:0000256" key="1">
    <source>
        <dbReference type="ARBA" id="ARBA00022598"/>
    </source>
</evidence>
<protein>
    <submittedName>
        <fullName evidence="4">Acetate--CoA ligase family protein</fullName>
    </submittedName>
</protein>
<dbReference type="PANTHER" id="PTHR43334">
    <property type="entry name" value="ACETATE--COA LIGASE [ADP-FORMING]"/>
    <property type="match status" value="1"/>
</dbReference>
<dbReference type="GO" id="GO:0005524">
    <property type="term" value="F:ATP binding"/>
    <property type="evidence" value="ECO:0007669"/>
    <property type="project" value="UniProtKB-KW"/>
</dbReference>
<evidence type="ECO:0000313" key="5">
    <source>
        <dbReference type="Proteomes" id="UP000697710"/>
    </source>
</evidence>
<dbReference type="InterPro" id="IPR051538">
    <property type="entry name" value="Acyl-CoA_Synth/Transferase"/>
</dbReference>
<dbReference type="Gene3D" id="3.30.470.20">
    <property type="entry name" value="ATP-grasp fold, B domain"/>
    <property type="match status" value="1"/>
</dbReference>
<keyword evidence="2" id="KW-0547">Nucleotide-binding</keyword>
<evidence type="ECO:0000256" key="2">
    <source>
        <dbReference type="ARBA" id="ARBA00022741"/>
    </source>
</evidence>
<dbReference type="Pfam" id="PF13549">
    <property type="entry name" value="ATP-grasp_5"/>
    <property type="match status" value="1"/>
</dbReference>
<dbReference type="Proteomes" id="UP000697710">
    <property type="component" value="Unassembled WGS sequence"/>
</dbReference>
<dbReference type="AlphaFoldDB" id="A0A956LZD3"/>
<name>A0A956LZD3_UNCEI</name>
<keyword evidence="1 4" id="KW-0436">Ligase</keyword>
<reference evidence="4" key="1">
    <citation type="submission" date="2020-04" db="EMBL/GenBank/DDBJ databases">
        <authorList>
            <person name="Zhang T."/>
        </authorList>
    </citation>
    <scope>NUCLEOTIDE SEQUENCE</scope>
    <source>
        <strain evidence="4">HKST-UBA01</strain>
    </source>
</reference>
<gene>
    <name evidence="4" type="ORF">KC729_10075</name>
</gene>
<dbReference type="GO" id="GO:0016874">
    <property type="term" value="F:ligase activity"/>
    <property type="evidence" value="ECO:0007669"/>
    <property type="project" value="UniProtKB-KW"/>
</dbReference>
<dbReference type="EMBL" id="JAGQHR010000282">
    <property type="protein sequence ID" value="MCA9728018.1"/>
    <property type="molecule type" value="Genomic_DNA"/>
</dbReference>
<keyword evidence="3" id="KW-0067">ATP-binding</keyword>
<dbReference type="SUPFAM" id="SSF56059">
    <property type="entry name" value="Glutathione synthetase ATP-binding domain-like"/>
    <property type="match status" value="1"/>
</dbReference>
<organism evidence="4 5">
    <name type="scientific">Eiseniibacteriota bacterium</name>
    <dbReference type="NCBI Taxonomy" id="2212470"/>
    <lineage>
        <taxon>Bacteria</taxon>
        <taxon>Candidatus Eiseniibacteriota</taxon>
    </lineage>
</organism>
<accession>A0A956LZD3</accession>
<dbReference type="PANTHER" id="PTHR43334:SF1">
    <property type="entry name" value="3-HYDROXYPROPIONATE--COA LIGASE [ADP-FORMING]"/>
    <property type="match status" value="1"/>
</dbReference>